<dbReference type="OrthoDB" id="5580261at2759"/>
<dbReference type="GeneID" id="63674964"/>
<dbReference type="HOGENOM" id="CLU_071379_0_0_1"/>
<feature type="region of interest" description="Disordered" evidence="1">
    <location>
        <begin position="316"/>
        <end position="336"/>
    </location>
</feature>
<keyword evidence="2" id="KW-0812">Transmembrane</keyword>
<evidence type="ECO:0000313" key="4">
    <source>
        <dbReference type="Proteomes" id="UP000031575"/>
    </source>
</evidence>
<feature type="compositionally biased region" description="Basic and acidic residues" evidence="1">
    <location>
        <begin position="324"/>
        <end position="336"/>
    </location>
</feature>
<feature type="compositionally biased region" description="Pro residues" evidence="1">
    <location>
        <begin position="56"/>
        <end position="67"/>
    </location>
</feature>
<dbReference type="Pfam" id="PF10306">
    <property type="entry name" value="FLILHELTA"/>
    <property type="match status" value="1"/>
</dbReference>
<keyword evidence="2" id="KW-1133">Transmembrane helix</keyword>
<dbReference type="RefSeq" id="XP_040619113.1">
    <property type="nucleotide sequence ID" value="XM_040760043.1"/>
</dbReference>
<dbReference type="VEuPathDB" id="FungiDB:SPBR_01733"/>
<dbReference type="AlphaFoldDB" id="A0A0C2FIY4"/>
<keyword evidence="4" id="KW-1185">Reference proteome</keyword>
<sequence>MSLPRFPGVGRLFSASAWSARPSGVRFTGLWRPANTVARRSVRLRPPRTSRQYSTEPPPKSTAPPSPCTKEAAQASRLDRVLSRLPKSLQKYSRRLKDAPVSHVVAFLILHEMTAIVPLVGLFGLFHWAGAGSGGSGSGGGIVSKLVPLDYMTHYFGGLVVEGVRRFEKYFRRKGWFGFSRYDEDADSTDEATTTDAVMRKWASAESKYRIVVEVGLAYSITKVLLPLRIVLSLWATPWFAGVLVRLRGLRRKASRVTNENPPVAIRDDDAGNLLLGVLDAVGAVADVAAGDNGIVTADGAGLRVQGVGGTEQDTAGLDGVKALPDHGDDGAAQHV</sequence>
<dbReference type="InterPro" id="IPR018811">
    <property type="entry name" value="MRX11"/>
</dbReference>
<feature type="transmembrane region" description="Helical" evidence="2">
    <location>
        <begin position="104"/>
        <end position="129"/>
    </location>
</feature>
<dbReference type="EMBL" id="AWTV01000007">
    <property type="protein sequence ID" value="KIH91103.1"/>
    <property type="molecule type" value="Genomic_DNA"/>
</dbReference>
<evidence type="ECO:0000256" key="2">
    <source>
        <dbReference type="SAM" id="Phobius"/>
    </source>
</evidence>
<gene>
    <name evidence="3" type="ORF">SPBR_01733</name>
</gene>
<feature type="region of interest" description="Disordered" evidence="1">
    <location>
        <begin position="42"/>
        <end position="69"/>
    </location>
</feature>
<protein>
    <submittedName>
        <fullName evidence="3">Uncharacterized protein</fullName>
    </submittedName>
</protein>
<proteinExistence type="predicted"/>
<dbReference type="Proteomes" id="UP000031575">
    <property type="component" value="Unassembled WGS sequence"/>
</dbReference>
<comment type="caution">
    <text evidence="3">The sequence shown here is derived from an EMBL/GenBank/DDBJ whole genome shotgun (WGS) entry which is preliminary data.</text>
</comment>
<name>A0A0C2FIY4_9PEZI</name>
<organism evidence="3 4">
    <name type="scientific">Sporothrix brasiliensis 5110</name>
    <dbReference type="NCBI Taxonomy" id="1398154"/>
    <lineage>
        <taxon>Eukaryota</taxon>
        <taxon>Fungi</taxon>
        <taxon>Dikarya</taxon>
        <taxon>Ascomycota</taxon>
        <taxon>Pezizomycotina</taxon>
        <taxon>Sordariomycetes</taxon>
        <taxon>Sordariomycetidae</taxon>
        <taxon>Ophiostomatales</taxon>
        <taxon>Ophiostomataceae</taxon>
        <taxon>Sporothrix</taxon>
    </lineage>
</organism>
<evidence type="ECO:0000256" key="1">
    <source>
        <dbReference type="SAM" id="MobiDB-lite"/>
    </source>
</evidence>
<accession>A0A0C2FIY4</accession>
<dbReference type="GO" id="GO:0005739">
    <property type="term" value="C:mitochondrion"/>
    <property type="evidence" value="ECO:0007669"/>
    <property type="project" value="TreeGrafter"/>
</dbReference>
<dbReference type="PANTHER" id="PTHR28002">
    <property type="entry name" value="MIOREX COMPLEX COMPONENT 11"/>
    <property type="match status" value="1"/>
</dbReference>
<keyword evidence="2" id="KW-0472">Membrane</keyword>
<reference evidence="3 4" key="1">
    <citation type="journal article" date="2014" name="BMC Genomics">
        <title>Comparative genomics of the major fungal agents of human and animal Sporotrichosis: Sporothrix schenckii and Sporothrix brasiliensis.</title>
        <authorList>
            <person name="Teixeira M.M."/>
            <person name="de Almeida L.G."/>
            <person name="Kubitschek-Barreira P."/>
            <person name="Alves F.L."/>
            <person name="Kioshima E.S."/>
            <person name="Abadio A.K."/>
            <person name="Fernandes L."/>
            <person name="Derengowski L.S."/>
            <person name="Ferreira K.S."/>
            <person name="Souza R.C."/>
            <person name="Ruiz J.C."/>
            <person name="de Andrade N.C."/>
            <person name="Paes H.C."/>
            <person name="Nicola A.M."/>
            <person name="Albuquerque P."/>
            <person name="Gerber A.L."/>
            <person name="Martins V.P."/>
            <person name="Peconick L.D."/>
            <person name="Neto A.V."/>
            <person name="Chaucanez C.B."/>
            <person name="Silva P.A."/>
            <person name="Cunha O.L."/>
            <person name="de Oliveira F.F."/>
            <person name="dos Santos T.C."/>
            <person name="Barros A.L."/>
            <person name="Soares M.A."/>
            <person name="de Oliveira L.M."/>
            <person name="Marini M.M."/>
            <person name="Villalobos-Duno H."/>
            <person name="Cunha M.M."/>
            <person name="de Hoog S."/>
            <person name="da Silveira J.F."/>
            <person name="Henrissat B."/>
            <person name="Nino-Vega G.A."/>
            <person name="Cisalpino P.S."/>
            <person name="Mora-Montes H.M."/>
            <person name="Almeida S.R."/>
            <person name="Stajich J.E."/>
            <person name="Lopes-Bezerra L.M."/>
            <person name="Vasconcelos A.T."/>
            <person name="Felipe M.S."/>
        </authorList>
    </citation>
    <scope>NUCLEOTIDE SEQUENCE [LARGE SCALE GENOMIC DNA]</scope>
    <source>
        <strain evidence="3 4">5110</strain>
    </source>
</reference>
<evidence type="ECO:0000313" key="3">
    <source>
        <dbReference type="EMBL" id="KIH91103.1"/>
    </source>
</evidence>
<feature type="transmembrane region" description="Helical" evidence="2">
    <location>
        <begin position="226"/>
        <end position="247"/>
    </location>
</feature>
<dbReference type="PANTHER" id="PTHR28002:SF1">
    <property type="entry name" value="MIOREX COMPLEX COMPONENT 11"/>
    <property type="match status" value="1"/>
</dbReference>